<comment type="caution">
    <text evidence="1">The sequence shown here is derived from an EMBL/GenBank/DDBJ whole genome shotgun (WGS) entry which is preliminary data.</text>
</comment>
<name>A0A0L6U9Z2_9BASI</name>
<evidence type="ECO:0000313" key="2">
    <source>
        <dbReference type="Proteomes" id="UP000037035"/>
    </source>
</evidence>
<dbReference type="VEuPathDB" id="FungiDB:VP01_821g3"/>
<gene>
    <name evidence="1" type="ORF">VP01_821g3</name>
</gene>
<dbReference type="Proteomes" id="UP000037035">
    <property type="component" value="Unassembled WGS sequence"/>
</dbReference>
<keyword evidence="2" id="KW-1185">Reference proteome</keyword>
<proteinExistence type="predicted"/>
<dbReference type="AlphaFoldDB" id="A0A0L6U9Z2"/>
<sequence>MLGINHYTQFQNFNYCKLEEAGIKRAHARALTS</sequence>
<organism evidence="1 2">
    <name type="scientific">Puccinia sorghi</name>
    <dbReference type="NCBI Taxonomy" id="27349"/>
    <lineage>
        <taxon>Eukaryota</taxon>
        <taxon>Fungi</taxon>
        <taxon>Dikarya</taxon>
        <taxon>Basidiomycota</taxon>
        <taxon>Pucciniomycotina</taxon>
        <taxon>Pucciniomycetes</taxon>
        <taxon>Pucciniales</taxon>
        <taxon>Pucciniaceae</taxon>
        <taxon>Puccinia</taxon>
    </lineage>
</organism>
<accession>A0A0L6U9Z2</accession>
<dbReference type="EMBL" id="LAVV01013738">
    <property type="protein sequence ID" value="KNZ45348.1"/>
    <property type="molecule type" value="Genomic_DNA"/>
</dbReference>
<reference evidence="1 2" key="1">
    <citation type="submission" date="2015-08" db="EMBL/GenBank/DDBJ databases">
        <title>Next Generation Sequencing and Analysis of the Genome of Puccinia sorghi L Schw, the Causal Agent of Maize Common Rust.</title>
        <authorList>
            <person name="Rochi L."/>
            <person name="Burguener G."/>
            <person name="Darino M."/>
            <person name="Turjanski A."/>
            <person name="Kreff E."/>
            <person name="Dieguez M.J."/>
            <person name="Sacco F."/>
        </authorList>
    </citation>
    <scope>NUCLEOTIDE SEQUENCE [LARGE SCALE GENOMIC DNA]</scope>
    <source>
        <strain evidence="1 2">RO10H11247</strain>
    </source>
</reference>
<evidence type="ECO:0000313" key="1">
    <source>
        <dbReference type="EMBL" id="KNZ45348.1"/>
    </source>
</evidence>
<protein>
    <submittedName>
        <fullName evidence="1">Uncharacterized protein</fullName>
    </submittedName>
</protein>